<evidence type="ECO:0000313" key="1">
    <source>
        <dbReference type="EMBL" id="CCG18776.1"/>
    </source>
</evidence>
<name>I7IK05_9BURK</name>
<reference evidence="1" key="1">
    <citation type="journal article" date="2012" name="Vet. Microbiol.">
        <title>Comparative genomic analyses of the Taylorellae.</title>
        <authorList>
            <person name="Hauser H."/>
            <person name="Richter D.C."/>
            <person name="van Tonder A."/>
            <person name="Clark L."/>
            <person name="Preston A."/>
        </authorList>
    </citation>
    <scope>NUCLEOTIDE SEQUENCE</scope>
    <source>
        <strain evidence="1">14/56</strain>
    </source>
</reference>
<organism evidence="1">
    <name type="scientific">Taylorella equigenitalis 14/56</name>
    <dbReference type="NCBI Taxonomy" id="1091497"/>
    <lineage>
        <taxon>Bacteria</taxon>
        <taxon>Pseudomonadati</taxon>
        <taxon>Pseudomonadota</taxon>
        <taxon>Betaproteobacteria</taxon>
        <taxon>Burkholderiales</taxon>
        <taxon>Alcaligenaceae</taxon>
        <taxon>Taylorella</taxon>
    </lineage>
</organism>
<gene>
    <name evidence="1" type="ORF">KUK_1486</name>
</gene>
<sequence length="61" mass="7130">MTELRDTPFMVDWIEKNIINSKGEEDMILIGFVSPSPNRIIKMNDDTVFMRQLSNSVNFNH</sequence>
<dbReference type="EMBL" id="HE681423">
    <property type="protein sequence ID" value="CCG18776.1"/>
    <property type="molecule type" value="Genomic_DNA"/>
</dbReference>
<dbReference type="HOGENOM" id="CLU_2921215_0_0_4"/>
<dbReference type="AlphaFoldDB" id="I7IK05"/>
<proteinExistence type="predicted"/>
<dbReference type="KEGG" id="teg:KUK_1486"/>
<accession>I7IK05</accession>
<protein>
    <submittedName>
        <fullName evidence="1">Uncharacterized protein</fullName>
    </submittedName>
</protein>